<evidence type="ECO:0000313" key="3">
    <source>
        <dbReference type="Proteomes" id="UP000627934"/>
    </source>
</evidence>
<dbReference type="Proteomes" id="UP000627934">
    <property type="component" value="Unassembled WGS sequence"/>
</dbReference>
<dbReference type="AlphaFoldDB" id="A0A8H7IQP3"/>
<reference evidence="2" key="1">
    <citation type="submission" date="2016-08" db="EMBL/GenBank/DDBJ databases">
        <authorList>
            <person name="Yan J."/>
        </authorList>
    </citation>
    <scope>NUCLEOTIDE SEQUENCE</scope>
    <source>
        <strain evidence="2">CSS-01s</strain>
    </source>
</reference>
<protein>
    <submittedName>
        <fullName evidence="2">Uncharacterized protein</fullName>
    </submittedName>
</protein>
<accession>A0A8H7IQP3</accession>
<feature type="compositionally biased region" description="Basic and acidic residues" evidence="1">
    <location>
        <begin position="369"/>
        <end position="400"/>
    </location>
</feature>
<gene>
    <name evidence="2" type="ORF">BFW01_g223</name>
</gene>
<evidence type="ECO:0000313" key="2">
    <source>
        <dbReference type="EMBL" id="KAF9630042.1"/>
    </source>
</evidence>
<proteinExistence type="predicted"/>
<sequence length="444" mass="50436">MPSNDDADAKQRTTLLQSTGASWPGCPLQGWVPQDHRLSKQPVEKWPIALLRLIEELAKISPSQNMSNQTRRRMCMVIKELYPVSNTLEDAIRDAKDKFMSLWPTKKPSDIPVSLCYPSPDAIEDFGAFDQPDVDAQSLADKAVLQAYQNAVNNRGAAFGDRSAGPTISTHLTVHRRRDWSNPVRVTGELWQSPELPVKSGYGDITEKVKDITAIEAHFQMPLSQFWKIEKLRPEEAYFIPAAVLRGIVCITEKFPTVKHDELYKLMVQEKAESRKLCRNANSKMWLNITQANIFKVLAKLQQLYDKTTSQTQTLDNGATSQGFDKRNHSLSPKLSSRKARKLPHTASTGHATGLNSSTGQFQSSAARQEAKKKEKELRREEREGEEKMKELEDRIKEDQEKLKKLQDRQKEIKEENPFAFTCTEGKWVREAHCITLKLPVGTH</sequence>
<feature type="region of interest" description="Disordered" evidence="1">
    <location>
        <begin position="313"/>
        <end position="400"/>
    </location>
</feature>
<feature type="compositionally biased region" description="Polar residues" evidence="1">
    <location>
        <begin position="313"/>
        <end position="323"/>
    </location>
</feature>
<organism evidence="2 3">
    <name type="scientific">Lasiodiplodia theobromae</name>
    <dbReference type="NCBI Taxonomy" id="45133"/>
    <lineage>
        <taxon>Eukaryota</taxon>
        <taxon>Fungi</taxon>
        <taxon>Dikarya</taxon>
        <taxon>Ascomycota</taxon>
        <taxon>Pezizomycotina</taxon>
        <taxon>Dothideomycetes</taxon>
        <taxon>Dothideomycetes incertae sedis</taxon>
        <taxon>Botryosphaeriales</taxon>
        <taxon>Botryosphaeriaceae</taxon>
        <taxon>Lasiodiplodia</taxon>
    </lineage>
</organism>
<dbReference type="EMBL" id="MDYX01000037">
    <property type="protein sequence ID" value="KAF9630042.1"/>
    <property type="molecule type" value="Genomic_DNA"/>
</dbReference>
<feature type="compositionally biased region" description="Polar residues" evidence="1">
    <location>
        <begin position="346"/>
        <end position="367"/>
    </location>
</feature>
<name>A0A8H7IQP3_9PEZI</name>
<reference evidence="2" key="2">
    <citation type="journal article" date="2018" name="DNA Res.">
        <title>Comparative genome and transcriptome analyses reveal adaptations to opportunistic infections in woody plant degrading pathogens of Botryosphaeriaceae.</title>
        <authorList>
            <person name="Yan J.Y."/>
            <person name="Zhao W.S."/>
            <person name="Chen Z."/>
            <person name="Xing Q.K."/>
            <person name="Zhang W."/>
            <person name="Chethana K.W.T."/>
            <person name="Xue M.F."/>
            <person name="Xu J.P."/>
            <person name="Phillips A.J.L."/>
            <person name="Wang Y."/>
            <person name="Liu J.H."/>
            <person name="Liu M."/>
            <person name="Zhou Y."/>
            <person name="Jayawardena R.S."/>
            <person name="Manawasinghe I.S."/>
            <person name="Huang J.B."/>
            <person name="Qiao G.H."/>
            <person name="Fu C.Y."/>
            <person name="Guo F.F."/>
            <person name="Dissanayake A.J."/>
            <person name="Peng Y.L."/>
            <person name="Hyde K.D."/>
            <person name="Li X.H."/>
        </authorList>
    </citation>
    <scope>NUCLEOTIDE SEQUENCE</scope>
    <source>
        <strain evidence="2">CSS-01s</strain>
    </source>
</reference>
<comment type="caution">
    <text evidence="2">The sequence shown here is derived from an EMBL/GenBank/DDBJ whole genome shotgun (WGS) entry which is preliminary data.</text>
</comment>
<evidence type="ECO:0000256" key="1">
    <source>
        <dbReference type="SAM" id="MobiDB-lite"/>
    </source>
</evidence>